<evidence type="ECO:0000313" key="5">
    <source>
        <dbReference type="Proteomes" id="UP000226431"/>
    </source>
</evidence>
<dbReference type="GO" id="GO:0005085">
    <property type="term" value="F:guanyl-nucleotide exchange factor activity"/>
    <property type="evidence" value="ECO:0007669"/>
    <property type="project" value="InterPro"/>
</dbReference>
<reference evidence="4 5" key="1">
    <citation type="submission" date="2017-06" db="EMBL/GenBank/DDBJ databases">
        <title>Ant-infecting Ophiocordyceps genomes reveal a high diversity of potential behavioral manipulation genes and a possible major role for enterotoxins.</title>
        <authorList>
            <person name="De Bekker C."/>
            <person name="Evans H.C."/>
            <person name="Brachmann A."/>
            <person name="Hughes D.P."/>
        </authorList>
    </citation>
    <scope>NUCLEOTIDE SEQUENCE [LARGE SCALE GENOMIC DNA]</scope>
    <source>
        <strain evidence="4 5">Map16</strain>
    </source>
</reference>
<dbReference type="SMART" id="SM00325">
    <property type="entry name" value="RhoGEF"/>
    <property type="match status" value="1"/>
</dbReference>
<dbReference type="Pfam" id="PF25351">
    <property type="entry name" value="PH_BUD3_C"/>
    <property type="match status" value="1"/>
</dbReference>
<feature type="coiled-coil region" evidence="1">
    <location>
        <begin position="1401"/>
        <end position="1431"/>
    </location>
</feature>
<gene>
    <name evidence="4" type="ORF">CDD80_5356</name>
</gene>
<dbReference type="GO" id="GO:0005737">
    <property type="term" value="C:cytoplasm"/>
    <property type="evidence" value="ECO:0007669"/>
    <property type="project" value="TreeGrafter"/>
</dbReference>
<keyword evidence="5" id="KW-1185">Reference proteome</keyword>
<dbReference type="Proteomes" id="UP000226431">
    <property type="component" value="Unassembled WGS sequence"/>
</dbReference>
<dbReference type="SUPFAM" id="SSF48065">
    <property type="entry name" value="DBL homology domain (DH-domain)"/>
    <property type="match status" value="1"/>
</dbReference>
<dbReference type="PROSITE" id="PS50010">
    <property type="entry name" value="DH_2"/>
    <property type="match status" value="1"/>
</dbReference>
<dbReference type="STRING" id="2004952.A0A2C5YWN0"/>
<dbReference type="OrthoDB" id="4066896at2759"/>
<feature type="compositionally biased region" description="Polar residues" evidence="2">
    <location>
        <begin position="1282"/>
        <end position="1295"/>
    </location>
</feature>
<feature type="region of interest" description="Disordered" evidence="2">
    <location>
        <begin position="1198"/>
        <end position="1226"/>
    </location>
</feature>
<dbReference type="GO" id="GO:0031991">
    <property type="term" value="P:regulation of actomyosin contractile ring contraction"/>
    <property type="evidence" value="ECO:0007669"/>
    <property type="project" value="TreeGrafter"/>
</dbReference>
<dbReference type="InterPro" id="IPR000219">
    <property type="entry name" value="DH_dom"/>
</dbReference>
<sequence length="1436" mass="156177">MVRVVSGFSLAPEAVSLYVGGGGGGGGGGGEGTLCGLPILIFYGASTTANVTLNSSRAQIHVVSVAGFASYPRVTISPGNACYAVVNFLPREFQGDEVYRALAFGLFKYFCELSDVVKARIAAWRSGKGQQQQQVGLFGEQHAADVVKSMVKSENAGSVIAALHEAFQPQFLTNIDVDLVLPPGSIVPPTSPDDNESQDGDLVLDPSLGQYGAYMPLIRLLGEPVFLPTSKLRRAPSKPTALNRSKSFTSEQKVELRMKLAELVDTEDRYVAKLTELVDGVAAGFRAAAAKRSGSSLSPSQEELARLFPPSADEILRVNSAFLSRLKGVMDETEEEALRDLESSMLQPRVSSAGRGARDPSGALAIARLFLEWFPRFTDCYQDYIRASQHFPSLLNAFLDRQSSFRERVNQAGEQTLRSILIEPVQRLPRYSLLIDQMVASLPMVHPALQPMLRARDIITNICSMDDDDATPDKIKVASRLRNLVEGWPADLEPAGRLILAADFIELSPPFQHPPNDQQPQDSSGALLLFSDSIVTLSKSNPSSPMTGRDLIREMDRPSASSLLVSLTHNAAPNPSFIFTSHHPLPEVHFSESADGSLLWMTTTTTGSTTRVLALTEALQGKAAKWTEEVVKARVEARFPEREREDPSWTLRSVRAAQQLTHHHHHDGGGDDGRGLRLHVAVFQEAAHQLVHGRREPAPVRIVVDHEKGTKGAPVGHYGFQDDNVALDDFLPTMSRRIVQLLSAQSGVANPQLTAPLVSYYSKTLRSLNLSGRAEKTRSFLPSSPVKLISSLWASSNGNSAHPDVAASVAKPQRPPSLHHSDSSNSVRGREDVGGGGGGEERPENPLVRLEQTFTGYIAALQGRKGSIVGRTLLNRSAVEELTVNDLYNRLMESPFDFEAAVADVGTNGILAAFEKFLGIAWTAQMGPIMTRQALDSLQERANKKVPGHFADFVHYLFGDMAPQNRRAFTALVKLLADLLDGCGNDGDRGALTLAFAELLVTDGTAASYINLLDRMVEDCDRIFDGAPGARVSGAAADSMLLRQARGMTTTASLTSNTSSLRRKFGLDMLLRQNQKDVERPSMWRSLSRHHRNPAESSTASSSLSRASRLAVAMDGPHSSGRDRPALAGAFDEAPPPPQQRPASSHRLNFALDTIGEPVVGDGGRVGGRHGRKRRSSLSDLNSLLAATTVADVVSEPPRPLQTTKQTSGKVNSTPVSTPKTTTTTTTIPTMTTAATRLPMSPRTPRQKENWMDTAKPLVVGPPLVRPPESPTKSIKGAEGPSASSSTRRSHCKTLSTSSIPTLKAMKPVDWASRPSSPTRATTTTTTNKLRLQSPQRIRDKKPEAETDEVRRLTATVRQLEERVRAMDRLHQEAVAENELVYEKFNSELGKIVRAVRGKGVEDRTELVERLKEQAEETARLKKENARLKREVASLK</sequence>
<feature type="coiled-coil region" evidence="1">
    <location>
        <begin position="1350"/>
        <end position="1377"/>
    </location>
</feature>
<keyword evidence="1" id="KW-0175">Coiled coil</keyword>
<proteinExistence type="predicted"/>
<dbReference type="GO" id="GO:0032955">
    <property type="term" value="P:regulation of division septum assembly"/>
    <property type="evidence" value="ECO:0007669"/>
    <property type="project" value="TreeGrafter"/>
</dbReference>
<dbReference type="Gene3D" id="1.20.900.10">
    <property type="entry name" value="Dbl homology (DH) domain"/>
    <property type="match status" value="1"/>
</dbReference>
<accession>A0A2C5YWN0</accession>
<dbReference type="InterPro" id="IPR057454">
    <property type="entry name" value="Bud3_C"/>
</dbReference>
<evidence type="ECO:0000313" key="4">
    <source>
        <dbReference type="EMBL" id="PHH71321.1"/>
    </source>
</evidence>
<feature type="region of interest" description="Disordered" evidence="2">
    <location>
        <begin position="1078"/>
        <end position="1144"/>
    </location>
</feature>
<dbReference type="InterPro" id="IPR051492">
    <property type="entry name" value="Dynamin-Rho_GEF"/>
</dbReference>
<dbReference type="EMBL" id="NJES01000525">
    <property type="protein sequence ID" value="PHH71321.1"/>
    <property type="molecule type" value="Genomic_DNA"/>
</dbReference>
<evidence type="ECO:0000259" key="3">
    <source>
        <dbReference type="PROSITE" id="PS50010"/>
    </source>
</evidence>
<protein>
    <recommendedName>
        <fullName evidence="3">DH domain-containing protein</fullName>
    </recommendedName>
</protein>
<organism evidence="4 5">
    <name type="scientific">Ophiocordyceps camponoti-rufipedis</name>
    <dbReference type="NCBI Taxonomy" id="2004952"/>
    <lineage>
        <taxon>Eukaryota</taxon>
        <taxon>Fungi</taxon>
        <taxon>Dikarya</taxon>
        <taxon>Ascomycota</taxon>
        <taxon>Pezizomycotina</taxon>
        <taxon>Sordariomycetes</taxon>
        <taxon>Hypocreomycetidae</taxon>
        <taxon>Hypocreales</taxon>
        <taxon>Ophiocordycipitaceae</taxon>
        <taxon>Ophiocordyceps</taxon>
    </lineage>
</organism>
<feature type="region of interest" description="Disordered" evidence="2">
    <location>
        <begin position="1258"/>
        <end position="1295"/>
    </location>
</feature>
<comment type="caution">
    <text evidence="4">The sequence shown here is derived from an EMBL/GenBank/DDBJ whole genome shotgun (WGS) entry which is preliminary data.</text>
</comment>
<evidence type="ECO:0000256" key="1">
    <source>
        <dbReference type="SAM" id="Coils"/>
    </source>
</evidence>
<feature type="compositionally biased region" description="Basic and acidic residues" evidence="2">
    <location>
        <begin position="828"/>
        <end position="844"/>
    </location>
</feature>
<feature type="compositionally biased region" description="Polar residues" evidence="2">
    <location>
        <begin position="1201"/>
        <end position="1213"/>
    </location>
</feature>
<dbReference type="InterPro" id="IPR035899">
    <property type="entry name" value="DBL_dom_sf"/>
</dbReference>
<feature type="region of interest" description="Disordered" evidence="2">
    <location>
        <begin position="801"/>
        <end position="847"/>
    </location>
</feature>
<name>A0A2C5YWN0_9HYPO</name>
<feature type="domain" description="DH" evidence="3">
    <location>
        <begin position="255"/>
        <end position="469"/>
    </location>
</feature>
<dbReference type="Pfam" id="PF00621">
    <property type="entry name" value="RhoGEF"/>
    <property type="match status" value="1"/>
</dbReference>
<dbReference type="PANTHER" id="PTHR22834">
    <property type="entry name" value="NUCLEAR FUSION PROTEIN FUS2"/>
    <property type="match status" value="1"/>
</dbReference>
<evidence type="ECO:0000256" key="2">
    <source>
        <dbReference type="SAM" id="MobiDB-lite"/>
    </source>
</evidence>
<dbReference type="PANTHER" id="PTHR22834:SF21">
    <property type="entry name" value="GUANYL NUCLEOTIDE EXCHANGE FACTOR, PUTATIVE (AFU_ORTHOLOGUE AFUA_5G11890)-RELATED"/>
    <property type="match status" value="1"/>
</dbReference>
<feature type="compositionally biased region" description="Low complexity" evidence="2">
    <location>
        <begin position="1214"/>
        <end position="1226"/>
    </location>
</feature>
<feature type="compositionally biased region" description="Low complexity" evidence="2">
    <location>
        <begin position="1097"/>
        <end position="1111"/>
    </location>
</feature>